<organism evidence="1">
    <name type="scientific">Arundo donax</name>
    <name type="common">Giant reed</name>
    <name type="synonym">Donax arundinaceus</name>
    <dbReference type="NCBI Taxonomy" id="35708"/>
    <lineage>
        <taxon>Eukaryota</taxon>
        <taxon>Viridiplantae</taxon>
        <taxon>Streptophyta</taxon>
        <taxon>Embryophyta</taxon>
        <taxon>Tracheophyta</taxon>
        <taxon>Spermatophyta</taxon>
        <taxon>Magnoliopsida</taxon>
        <taxon>Liliopsida</taxon>
        <taxon>Poales</taxon>
        <taxon>Poaceae</taxon>
        <taxon>PACMAD clade</taxon>
        <taxon>Arundinoideae</taxon>
        <taxon>Arundineae</taxon>
        <taxon>Arundo</taxon>
    </lineage>
</organism>
<dbReference type="EMBL" id="GBRH01276282">
    <property type="protein sequence ID" value="JAD21613.1"/>
    <property type="molecule type" value="Transcribed_RNA"/>
</dbReference>
<protein>
    <submittedName>
        <fullName evidence="1">Uncharacterized protein</fullName>
    </submittedName>
</protein>
<sequence>MHVTCKTTPYQSTCTSTKLQICRCQCTGRGHKPADTTPSV</sequence>
<dbReference type="AlphaFoldDB" id="A0A0A8Y8P1"/>
<name>A0A0A8Y8P1_ARUDO</name>
<accession>A0A0A8Y8P1</accession>
<reference evidence="1" key="2">
    <citation type="journal article" date="2015" name="Data Brief">
        <title>Shoot transcriptome of the giant reed, Arundo donax.</title>
        <authorList>
            <person name="Barrero R.A."/>
            <person name="Guerrero F.D."/>
            <person name="Moolhuijzen P."/>
            <person name="Goolsby J.A."/>
            <person name="Tidwell J."/>
            <person name="Bellgard S.E."/>
            <person name="Bellgard M.I."/>
        </authorList>
    </citation>
    <scope>NUCLEOTIDE SEQUENCE</scope>
    <source>
        <tissue evidence="1">Shoot tissue taken approximately 20 cm above the soil surface</tissue>
    </source>
</reference>
<proteinExistence type="predicted"/>
<reference evidence="1" key="1">
    <citation type="submission" date="2014-09" db="EMBL/GenBank/DDBJ databases">
        <authorList>
            <person name="Magalhaes I.L.F."/>
            <person name="Oliveira U."/>
            <person name="Santos F.R."/>
            <person name="Vidigal T.H.D.A."/>
            <person name="Brescovit A.D."/>
            <person name="Santos A.J."/>
        </authorList>
    </citation>
    <scope>NUCLEOTIDE SEQUENCE</scope>
    <source>
        <tissue evidence="1">Shoot tissue taken approximately 20 cm above the soil surface</tissue>
    </source>
</reference>
<evidence type="ECO:0000313" key="1">
    <source>
        <dbReference type="EMBL" id="JAD21613.1"/>
    </source>
</evidence>